<evidence type="ECO:0000313" key="2">
    <source>
        <dbReference type="EMBL" id="ORX18498.1"/>
    </source>
</evidence>
<dbReference type="Proteomes" id="UP000193964">
    <property type="component" value="Unassembled WGS sequence"/>
</dbReference>
<feature type="region of interest" description="Disordered" evidence="1">
    <location>
        <begin position="32"/>
        <end position="61"/>
    </location>
</feature>
<proteinExistence type="predicted"/>
<gene>
    <name evidence="2" type="ORF">AWC31_14445</name>
</gene>
<protein>
    <submittedName>
        <fullName evidence="2">Uncharacterized protein</fullName>
    </submittedName>
</protein>
<accession>A0A1X2FJJ6</accession>
<organism evidence="2 3">
    <name type="scientific">Mycolicibacterium wolinskyi</name>
    <dbReference type="NCBI Taxonomy" id="59750"/>
    <lineage>
        <taxon>Bacteria</taxon>
        <taxon>Bacillati</taxon>
        <taxon>Actinomycetota</taxon>
        <taxon>Actinomycetes</taxon>
        <taxon>Mycobacteriales</taxon>
        <taxon>Mycobacteriaceae</taxon>
        <taxon>Mycolicibacterium</taxon>
    </lineage>
</organism>
<evidence type="ECO:0000256" key="1">
    <source>
        <dbReference type="SAM" id="MobiDB-lite"/>
    </source>
</evidence>
<dbReference type="AlphaFoldDB" id="A0A1X2FJJ6"/>
<name>A0A1X2FJJ6_9MYCO</name>
<comment type="caution">
    <text evidence="2">The sequence shown here is derived from an EMBL/GenBank/DDBJ whole genome shotgun (WGS) entry which is preliminary data.</text>
</comment>
<dbReference type="EMBL" id="LQQA01000005">
    <property type="protein sequence ID" value="ORX18498.1"/>
    <property type="molecule type" value="Genomic_DNA"/>
</dbReference>
<reference evidence="2 3" key="1">
    <citation type="submission" date="2016-01" db="EMBL/GenBank/DDBJ databases">
        <title>The new phylogeny of the genus Mycobacterium.</title>
        <authorList>
            <person name="Tarcisio F."/>
            <person name="Conor M."/>
            <person name="Antonella G."/>
            <person name="Elisabetta G."/>
            <person name="Giulia F.S."/>
            <person name="Sara T."/>
            <person name="Anna F."/>
            <person name="Clotilde B."/>
            <person name="Roberto B."/>
            <person name="Veronica D.S."/>
            <person name="Fabio R."/>
            <person name="Monica P."/>
            <person name="Olivier J."/>
            <person name="Enrico T."/>
            <person name="Nicola S."/>
        </authorList>
    </citation>
    <scope>NUCLEOTIDE SEQUENCE [LARGE SCALE GENOMIC DNA]</scope>
    <source>
        <strain evidence="2 3">ATCC 700010</strain>
    </source>
</reference>
<sequence length="433" mass="47139">MQNMATNPNSFPNSPEFGDFISTIRSMRGRVSRKAVEDLGGPSERQQADIEAGKEMPITPRTRDQYGSFLENWRHPSLGPSRGKVITRQFFDAACEAFSASASSTQATPWVDDTLLYDGGFVLGDLAKPGAVITAGSLAYPGGGRDDFAHDFADRAGGTVAFTHAASGIAARHNVITVMPWPVAVANNFTNGAPWSSLYTYRVGLPEYDGFPRLLIDPLDGVSELEQAYIRAAALGAAGDDRAHLAWAILLANASAARWGTSPLKAWTSLFAPGTSYSGPRVIEWENLMEQIHEHTGLTTTVPVSQIILKAQRYLLPWVEEWNSASGLRFSTLGHGEEMQITWADAPESLRAEWDPNHKPAGSQLWFCEPAMLTTVPAVLNDRGAANLVLDTTVLSVTGSRQPRYVWCPVGAGQRHVIVQQDGSNEWRPALLY</sequence>
<evidence type="ECO:0000313" key="3">
    <source>
        <dbReference type="Proteomes" id="UP000193964"/>
    </source>
</evidence>